<proteinExistence type="predicted"/>
<dbReference type="KEGG" id="cyn:Cyan7425_2982"/>
<dbReference type="HOGENOM" id="CLU_2272725_0_0_3"/>
<protein>
    <submittedName>
        <fullName evidence="1">Uncharacterized protein</fullName>
    </submittedName>
</protein>
<name>B8HLV8_CYAP4</name>
<dbReference type="AlphaFoldDB" id="B8HLV8"/>
<reference evidence="1" key="1">
    <citation type="submission" date="2009-01" db="EMBL/GenBank/DDBJ databases">
        <title>Complete sequence of chromosome Cyanothece sp. PCC 7425.</title>
        <authorList>
            <consortium name="US DOE Joint Genome Institute"/>
            <person name="Lucas S."/>
            <person name="Copeland A."/>
            <person name="Lapidus A."/>
            <person name="Glavina del Rio T."/>
            <person name="Dalin E."/>
            <person name="Tice H."/>
            <person name="Bruce D."/>
            <person name="Goodwin L."/>
            <person name="Pitluck S."/>
            <person name="Sims D."/>
            <person name="Meineke L."/>
            <person name="Brettin T."/>
            <person name="Detter J.C."/>
            <person name="Han C."/>
            <person name="Larimer F."/>
            <person name="Land M."/>
            <person name="Hauser L."/>
            <person name="Kyrpides N."/>
            <person name="Ovchinnikova G."/>
            <person name="Liberton M."/>
            <person name="Stoeckel J."/>
            <person name="Banerjee A."/>
            <person name="Singh A."/>
            <person name="Page L."/>
            <person name="Sato H."/>
            <person name="Zhao L."/>
            <person name="Sherman L."/>
            <person name="Pakrasi H."/>
            <person name="Richardson P."/>
        </authorList>
    </citation>
    <scope>NUCLEOTIDE SEQUENCE</scope>
    <source>
        <strain evidence="1">PCC 7425</strain>
    </source>
</reference>
<evidence type="ECO:0000313" key="1">
    <source>
        <dbReference type="EMBL" id="ACL45318.1"/>
    </source>
</evidence>
<organism evidence="1">
    <name type="scientific">Cyanothece sp. (strain PCC 7425 / ATCC 29141)</name>
    <dbReference type="NCBI Taxonomy" id="395961"/>
    <lineage>
        <taxon>Bacteria</taxon>
        <taxon>Bacillati</taxon>
        <taxon>Cyanobacteriota</taxon>
        <taxon>Cyanophyceae</taxon>
        <taxon>Gomontiellales</taxon>
        <taxon>Cyanothecaceae</taxon>
        <taxon>Cyanothece</taxon>
    </lineage>
</organism>
<dbReference type="EMBL" id="CP001344">
    <property type="protein sequence ID" value="ACL45318.1"/>
    <property type="molecule type" value="Genomic_DNA"/>
</dbReference>
<gene>
    <name evidence="1" type="ordered locus">Cyan7425_2982</name>
</gene>
<dbReference type="STRING" id="395961.Cyan7425_2982"/>
<sequence>MLNIKKHLPIALVVSNVLVFSVVGGAKAQEPMKQVVQEQLHACIKQEDYSMKQLIELKRLRGQTNLTQQQKFEKYLAILTPAQREQLKSCTKEQVMNSTAGS</sequence>
<accession>B8HLV8</accession>